<dbReference type="WBParaSite" id="PS1159_v2.g4915.t1">
    <property type="protein sequence ID" value="PS1159_v2.g4915.t1"/>
    <property type="gene ID" value="PS1159_v2.g4915"/>
</dbReference>
<proteinExistence type="predicted"/>
<organism evidence="1 2">
    <name type="scientific">Panagrolaimus sp. PS1159</name>
    <dbReference type="NCBI Taxonomy" id="55785"/>
    <lineage>
        <taxon>Eukaryota</taxon>
        <taxon>Metazoa</taxon>
        <taxon>Ecdysozoa</taxon>
        <taxon>Nematoda</taxon>
        <taxon>Chromadorea</taxon>
        <taxon>Rhabditida</taxon>
        <taxon>Tylenchina</taxon>
        <taxon>Panagrolaimomorpha</taxon>
        <taxon>Panagrolaimoidea</taxon>
        <taxon>Panagrolaimidae</taxon>
        <taxon>Panagrolaimus</taxon>
    </lineage>
</organism>
<evidence type="ECO:0000313" key="1">
    <source>
        <dbReference type="Proteomes" id="UP000887580"/>
    </source>
</evidence>
<protein>
    <submittedName>
        <fullName evidence="2">SUZ domain-containing protein</fullName>
    </submittedName>
</protein>
<accession>A0AC35GG42</accession>
<evidence type="ECO:0000313" key="2">
    <source>
        <dbReference type="WBParaSite" id="PS1159_v2.g4915.t1"/>
    </source>
</evidence>
<dbReference type="Proteomes" id="UP000887580">
    <property type="component" value="Unplaced"/>
</dbReference>
<name>A0AC35GG42_9BILA</name>
<sequence length="321" mass="36412">MAHLWVKYSARINFCPQINFSSYLTKSSVNTGLQAMSEREKCDKKSDEVPPAPDDWENAGDDAIIASVAERQKQLEQNETNLAAEQEQLKIHQKASGNKTEKNRPEVGEGPIRLLRRQHIGNQQQKTEAELEAEAQERATKALEEREALYQQTRERIFGGEQPPSQQPPEPVSSESLQAQLQLHLQQQQQMQQQQSSGPRDHLSDVQMKRADTRKPGQRQQQIPQQPPPLNSLPMMMPPTSIPPPQVPWFFNGAPPPQPLYNIPPPQSMYGAPIPPSSQPPIYGGPGFPVGMPPPPPANFYQYQQYYQQQLQGNPRNRYRY</sequence>
<reference evidence="2" key="1">
    <citation type="submission" date="2022-11" db="UniProtKB">
        <authorList>
            <consortium name="WormBaseParasite"/>
        </authorList>
    </citation>
    <scope>IDENTIFICATION</scope>
</reference>